<dbReference type="PANTHER" id="PTHR42794">
    <property type="entry name" value="HEMIN IMPORT ATP-BINDING PROTEIN HMUV"/>
    <property type="match status" value="1"/>
</dbReference>
<reference evidence="7 8" key="1">
    <citation type="submission" date="2023-08" db="EMBL/GenBank/DDBJ databases">
        <title>Whole-genome sequencing of halo(alkali)philic microorganisms from hypersaline lakes.</title>
        <authorList>
            <person name="Sorokin D.Y."/>
            <person name="Abbas B."/>
            <person name="Merkel A.Y."/>
        </authorList>
    </citation>
    <scope>NUCLEOTIDE SEQUENCE [LARGE SCALE GENOMIC DNA]</scope>
    <source>
        <strain evidence="7 8">AB-CW4</strain>
    </source>
</reference>
<dbReference type="Gene3D" id="3.40.50.300">
    <property type="entry name" value="P-loop containing nucleotide triphosphate hydrolases"/>
    <property type="match status" value="1"/>
</dbReference>
<dbReference type="PANTHER" id="PTHR42794:SF1">
    <property type="entry name" value="HEMIN IMPORT ATP-BINDING PROTEIN HMUV"/>
    <property type="match status" value="1"/>
</dbReference>
<dbReference type="RefSeq" id="WP_306729233.1">
    <property type="nucleotide sequence ID" value="NZ_JAVDDT010000010.1"/>
</dbReference>
<feature type="domain" description="ABC transporter" evidence="6">
    <location>
        <begin position="4"/>
        <end position="239"/>
    </location>
</feature>
<keyword evidence="3 7" id="KW-0067">ATP-binding</keyword>
<evidence type="ECO:0000256" key="3">
    <source>
        <dbReference type="ARBA" id="ARBA00022840"/>
    </source>
</evidence>
<name>A0ABU0W9L7_9GAMM</name>
<comment type="function">
    <text evidence="5">Part of the ABC transporter complex HmuTUV involved in hemin import. Responsible for energy coupling to the transport system.</text>
</comment>
<dbReference type="SMART" id="SM00382">
    <property type="entry name" value="AAA"/>
    <property type="match status" value="1"/>
</dbReference>
<evidence type="ECO:0000256" key="2">
    <source>
        <dbReference type="ARBA" id="ARBA00022741"/>
    </source>
</evidence>
<keyword evidence="2" id="KW-0547">Nucleotide-binding</keyword>
<keyword evidence="1" id="KW-0813">Transport</keyword>
<gene>
    <name evidence="7" type="ORF">RBH19_12720</name>
</gene>
<evidence type="ECO:0000256" key="5">
    <source>
        <dbReference type="ARBA" id="ARBA00037066"/>
    </source>
</evidence>
<dbReference type="GO" id="GO:0005524">
    <property type="term" value="F:ATP binding"/>
    <property type="evidence" value="ECO:0007669"/>
    <property type="project" value="UniProtKB-KW"/>
</dbReference>
<keyword evidence="8" id="KW-1185">Reference proteome</keyword>
<organism evidence="7 8">
    <name type="scientific">Natronospira bacteriovora</name>
    <dbReference type="NCBI Taxonomy" id="3069753"/>
    <lineage>
        <taxon>Bacteria</taxon>
        <taxon>Pseudomonadati</taxon>
        <taxon>Pseudomonadota</taxon>
        <taxon>Gammaproteobacteria</taxon>
        <taxon>Natronospirales</taxon>
        <taxon>Natronospiraceae</taxon>
        <taxon>Natronospira</taxon>
    </lineage>
</organism>
<protein>
    <submittedName>
        <fullName evidence="7">ABC transporter ATP-binding protein</fullName>
    </submittedName>
</protein>
<dbReference type="PROSITE" id="PS00211">
    <property type="entry name" value="ABC_TRANSPORTER_1"/>
    <property type="match status" value="1"/>
</dbReference>
<accession>A0ABU0W9L7</accession>
<sequence>MSRLACQHLLIDIPGRADGGVLEFAIESGEVWGVLGPNGAGKTTLLHTLAGLRAPRRGEVTLDGQPIRQLPRKTVAQRLAVVFQDHQDSFPATVLETALIGRHPHLSPWDLDTAEDVRIAGEALHRLELAGMEQRLVSTLSGGERQRLAIATALSQSPAIWLADEPTNHLDLHHQVAIMRLMREQAREGRGVFMCLHDINLAARWCDRLLLMMPDGQCCWGPAEEMLLPDVLERLYRQPLRVTQLDGRPVFVPVD</sequence>
<dbReference type="Pfam" id="PF00005">
    <property type="entry name" value="ABC_tran"/>
    <property type="match status" value="1"/>
</dbReference>
<dbReference type="InterPro" id="IPR003593">
    <property type="entry name" value="AAA+_ATPase"/>
</dbReference>
<dbReference type="InterPro" id="IPR017871">
    <property type="entry name" value="ABC_transporter-like_CS"/>
</dbReference>
<evidence type="ECO:0000256" key="1">
    <source>
        <dbReference type="ARBA" id="ARBA00022448"/>
    </source>
</evidence>
<dbReference type="InterPro" id="IPR003439">
    <property type="entry name" value="ABC_transporter-like_ATP-bd"/>
</dbReference>
<evidence type="ECO:0000256" key="4">
    <source>
        <dbReference type="ARBA" id="ARBA00022967"/>
    </source>
</evidence>
<dbReference type="InterPro" id="IPR027417">
    <property type="entry name" value="P-loop_NTPase"/>
</dbReference>
<dbReference type="PROSITE" id="PS50893">
    <property type="entry name" value="ABC_TRANSPORTER_2"/>
    <property type="match status" value="1"/>
</dbReference>
<comment type="caution">
    <text evidence="7">The sequence shown here is derived from an EMBL/GenBank/DDBJ whole genome shotgun (WGS) entry which is preliminary data.</text>
</comment>
<evidence type="ECO:0000259" key="6">
    <source>
        <dbReference type="PROSITE" id="PS50893"/>
    </source>
</evidence>
<evidence type="ECO:0000313" key="8">
    <source>
        <dbReference type="Proteomes" id="UP001239019"/>
    </source>
</evidence>
<proteinExistence type="predicted"/>
<dbReference type="Proteomes" id="UP001239019">
    <property type="component" value="Unassembled WGS sequence"/>
</dbReference>
<dbReference type="CDD" id="cd03214">
    <property type="entry name" value="ABC_Iron-Siderophores_B12_Hemin"/>
    <property type="match status" value="1"/>
</dbReference>
<dbReference type="EMBL" id="JAVDDT010000010">
    <property type="protein sequence ID" value="MDQ2070736.1"/>
    <property type="molecule type" value="Genomic_DNA"/>
</dbReference>
<dbReference type="SUPFAM" id="SSF52540">
    <property type="entry name" value="P-loop containing nucleoside triphosphate hydrolases"/>
    <property type="match status" value="1"/>
</dbReference>
<evidence type="ECO:0000313" key="7">
    <source>
        <dbReference type="EMBL" id="MDQ2070736.1"/>
    </source>
</evidence>
<keyword evidence="4" id="KW-1278">Translocase</keyword>